<gene>
    <name evidence="2" type="ORF">PRZ03_21870</name>
</gene>
<dbReference type="InterPro" id="IPR036396">
    <property type="entry name" value="Cyt_P450_sf"/>
</dbReference>
<dbReference type="Proteomes" id="UP001221189">
    <property type="component" value="Unassembled WGS sequence"/>
</dbReference>
<comment type="caution">
    <text evidence="2">The sequence shown here is derived from an EMBL/GenBank/DDBJ whole genome shotgun (WGS) entry which is preliminary data.</text>
</comment>
<dbReference type="EMBL" id="JAQQXT010000018">
    <property type="protein sequence ID" value="MDC8774219.1"/>
    <property type="molecule type" value="Genomic_DNA"/>
</dbReference>
<evidence type="ECO:0000256" key="1">
    <source>
        <dbReference type="SAM" id="SignalP"/>
    </source>
</evidence>
<evidence type="ECO:0000313" key="3">
    <source>
        <dbReference type="Proteomes" id="UP001221189"/>
    </source>
</evidence>
<name>A0ABT5KJV8_9BURK</name>
<feature type="signal peptide" evidence="1">
    <location>
        <begin position="1"/>
        <end position="19"/>
    </location>
</feature>
<feature type="chain" id="PRO_5045917905" description="Cytochrome P450" evidence="1">
    <location>
        <begin position="20"/>
        <end position="390"/>
    </location>
</feature>
<organism evidence="2 3">
    <name type="scientific">Roseateles albus</name>
    <dbReference type="NCBI Taxonomy" id="2987525"/>
    <lineage>
        <taxon>Bacteria</taxon>
        <taxon>Pseudomonadati</taxon>
        <taxon>Pseudomonadota</taxon>
        <taxon>Betaproteobacteria</taxon>
        <taxon>Burkholderiales</taxon>
        <taxon>Sphaerotilaceae</taxon>
        <taxon>Roseateles</taxon>
    </lineage>
</organism>
<proteinExistence type="predicted"/>
<dbReference type="PROSITE" id="PS00086">
    <property type="entry name" value="CYTOCHROME_P450"/>
    <property type="match status" value="1"/>
</dbReference>
<dbReference type="InterPro" id="IPR017972">
    <property type="entry name" value="Cyt_P450_CS"/>
</dbReference>
<keyword evidence="3" id="KW-1185">Reference proteome</keyword>
<accession>A0ABT5KJV8</accession>
<protein>
    <recommendedName>
        <fullName evidence="4">Cytochrome P450</fullName>
    </recommendedName>
</protein>
<dbReference type="RefSeq" id="WP_273602250.1">
    <property type="nucleotide sequence ID" value="NZ_JAQQXT010000018.1"/>
</dbReference>
<dbReference type="SUPFAM" id="SSF48264">
    <property type="entry name" value="Cytochrome P450"/>
    <property type="match status" value="1"/>
</dbReference>
<evidence type="ECO:0000313" key="2">
    <source>
        <dbReference type="EMBL" id="MDC8774219.1"/>
    </source>
</evidence>
<evidence type="ECO:0008006" key="4">
    <source>
        <dbReference type="Google" id="ProtNLM"/>
    </source>
</evidence>
<reference evidence="2 3" key="1">
    <citation type="submission" date="2022-10" db="EMBL/GenBank/DDBJ databases">
        <title>Paucibacter sp. hw1 Genome sequencing.</title>
        <authorList>
            <person name="Park S."/>
        </authorList>
    </citation>
    <scope>NUCLEOTIDE SEQUENCE [LARGE SCALE GENOMIC DNA]</scope>
    <source>
        <strain evidence="3">hw1</strain>
    </source>
</reference>
<dbReference type="Gene3D" id="1.10.630.10">
    <property type="entry name" value="Cytochrome P450"/>
    <property type="match status" value="1"/>
</dbReference>
<keyword evidence="1" id="KW-0732">Signal</keyword>
<sequence length="390" mass="40784">MTCPYLAPTAALSVLNAAASPDSTAMQSFYSALSKQAALQFDQASGCWLAASPALAHAALEHLALGVRPPGQAVPVSLQGRPFGAVFARWLRMRDDAAREAEKRAVLLALERLDAALVEQIAVRQADLALDVGVGLEWSHWQWRSIPCTVAALLGLPMFDAADQAGLQAKLAAMALALKPQADFVALDAADQAVAELLAQLGDAADAPLAAALQTQALRLELDGGQAWWQAQALALLWQSYEAGAGLLGLALLAATSVEASTASTPDLAACAALLQAAARQPGAIHHTRRWASRDCVLAGQTLQAGEALLVLLVGSDDPQTDTQTDTLSFGSGRHRCPGIALALTASAVALWRALEGGARQQTPRCTGYQALANARIPILSTARFEQEQP</sequence>